<dbReference type="InterPro" id="IPR036388">
    <property type="entry name" value="WH-like_DNA-bd_sf"/>
</dbReference>
<dbReference type="PANTHER" id="PTHR30346">
    <property type="entry name" value="TRANSCRIPTIONAL DUAL REGULATOR HCAR-RELATED"/>
    <property type="match status" value="1"/>
</dbReference>
<organism evidence="6 7">
    <name type="scientific">Pseudonocardia ammonioxydans</name>
    <dbReference type="NCBI Taxonomy" id="260086"/>
    <lineage>
        <taxon>Bacteria</taxon>
        <taxon>Bacillati</taxon>
        <taxon>Actinomycetota</taxon>
        <taxon>Actinomycetes</taxon>
        <taxon>Pseudonocardiales</taxon>
        <taxon>Pseudonocardiaceae</taxon>
        <taxon>Pseudonocardia</taxon>
    </lineage>
</organism>
<reference evidence="6 7" key="1">
    <citation type="submission" date="2016-10" db="EMBL/GenBank/DDBJ databases">
        <authorList>
            <person name="de Groot N.N."/>
        </authorList>
    </citation>
    <scope>NUCLEOTIDE SEQUENCE [LARGE SCALE GENOMIC DNA]</scope>
    <source>
        <strain evidence="6 7">CGMCC 4.1877</strain>
    </source>
</reference>
<dbReference type="Pfam" id="PF03466">
    <property type="entry name" value="LysR_substrate"/>
    <property type="match status" value="1"/>
</dbReference>
<keyword evidence="2" id="KW-0805">Transcription regulation</keyword>
<dbReference type="CDD" id="cd05466">
    <property type="entry name" value="PBP2_LTTR_substrate"/>
    <property type="match status" value="1"/>
</dbReference>
<dbReference type="GO" id="GO:0032993">
    <property type="term" value="C:protein-DNA complex"/>
    <property type="evidence" value="ECO:0007669"/>
    <property type="project" value="TreeGrafter"/>
</dbReference>
<protein>
    <submittedName>
        <fullName evidence="6">DNA-binding transcriptional regulator, LysR family</fullName>
    </submittedName>
</protein>
<dbReference type="InterPro" id="IPR000847">
    <property type="entry name" value="LysR_HTH_N"/>
</dbReference>
<sequence length="294" mass="31924">MDVRQLRYLVEVIDAGSFLGASARLDTAQPSVWRQVKALEKELGVPLFERSGRSVQPTSAGLLLRPLAEQVLASADKLVDLAVEVRHGRAGIVTVECAYPHLHRFLAPLIGGFHSLQPDVKVAIHGLPGLPEVERVVDGDADVVTCLPRVDPRIAGIELGQARIVVVVPEEHPWRRRPTVDVTELAGVPVLVGPSFSLSRNLLEPPLRARGLALDIVYESHDFASLAALARAGLGVAVVADDHLPGEPIDHDWPRLHDGETSMATPVWLYWSTQRPLSPAVNGFVRHVQKTVPG</sequence>
<dbReference type="SUPFAM" id="SSF53850">
    <property type="entry name" value="Periplasmic binding protein-like II"/>
    <property type="match status" value="1"/>
</dbReference>
<dbReference type="PRINTS" id="PR00039">
    <property type="entry name" value="HTHLYSR"/>
</dbReference>
<evidence type="ECO:0000256" key="4">
    <source>
        <dbReference type="ARBA" id="ARBA00023163"/>
    </source>
</evidence>
<feature type="domain" description="HTH lysR-type" evidence="5">
    <location>
        <begin position="1"/>
        <end position="58"/>
    </location>
</feature>
<evidence type="ECO:0000256" key="1">
    <source>
        <dbReference type="ARBA" id="ARBA00009437"/>
    </source>
</evidence>
<dbReference type="RefSeq" id="WP_093352601.1">
    <property type="nucleotide sequence ID" value="NZ_FOUY01000041.1"/>
</dbReference>
<evidence type="ECO:0000313" key="7">
    <source>
        <dbReference type="Proteomes" id="UP000199614"/>
    </source>
</evidence>
<accession>A0A1I5FZE5</accession>
<dbReference type="GO" id="GO:0003677">
    <property type="term" value="F:DNA binding"/>
    <property type="evidence" value="ECO:0007669"/>
    <property type="project" value="UniProtKB-KW"/>
</dbReference>
<evidence type="ECO:0000256" key="3">
    <source>
        <dbReference type="ARBA" id="ARBA00023125"/>
    </source>
</evidence>
<dbReference type="GO" id="GO:0003700">
    <property type="term" value="F:DNA-binding transcription factor activity"/>
    <property type="evidence" value="ECO:0007669"/>
    <property type="project" value="InterPro"/>
</dbReference>
<dbReference type="EMBL" id="FOUY01000041">
    <property type="protein sequence ID" value="SFO28621.1"/>
    <property type="molecule type" value="Genomic_DNA"/>
</dbReference>
<dbReference type="InterPro" id="IPR005119">
    <property type="entry name" value="LysR_subst-bd"/>
</dbReference>
<dbReference type="Proteomes" id="UP000199614">
    <property type="component" value="Unassembled WGS sequence"/>
</dbReference>
<proteinExistence type="inferred from homology"/>
<dbReference type="STRING" id="260086.SAMN05216207_104146"/>
<keyword evidence="4" id="KW-0804">Transcription</keyword>
<evidence type="ECO:0000259" key="5">
    <source>
        <dbReference type="PROSITE" id="PS50931"/>
    </source>
</evidence>
<dbReference type="Gene3D" id="1.10.10.10">
    <property type="entry name" value="Winged helix-like DNA-binding domain superfamily/Winged helix DNA-binding domain"/>
    <property type="match status" value="1"/>
</dbReference>
<dbReference type="FunFam" id="1.10.10.10:FF:000001">
    <property type="entry name" value="LysR family transcriptional regulator"/>
    <property type="match status" value="1"/>
</dbReference>
<name>A0A1I5FZE5_PSUAM</name>
<dbReference type="InterPro" id="IPR036390">
    <property type="entry name" value="WH_DNA-bd_sf"/>
</dbReference>
<dbReference type="AlphaFoldDB" id="A0A1I5FZE5"/>
<dbReference type="OrthoDB" id="3673085at2"/>
<dbReference type="SUPFAM" id="SSF46785">
    <property type="entry name" value="Winged helix' DNA-binding domain"/>
    <property type="match status" value="1"/>
</dbReference>
<evidence type="ECO:0000256" key="2">
    <source>
        <dbReference type="ARBA" id="ARBA00023015"/>
    </source>
</evidence>
<gene>
    <name evidence="6" type="ORF">SAMN05216207_104146</name>
</gene>
<dbReference type="PROSITE" id="PS50931">
    <property type="entry name" value="HTH_LYSR"/>
    <property type="match status" value="1"/>
</dbReference>
<dbReference type="Pfam" id="PF00126">
    <property type="entry name" value="HTH_1"/>
    <property type="match status" value="1"/>
</dbReference>
<keyword evidence="7" id="KW-1185">Reference proteome</keyword>
<comment type="similarity">
    <text evidence="1">Belongs to the LysR transcriptional regulatory family.</text>
</comment>
<dbReference type="Gene3D" id="3.40.190.290">
    <property type="match status" value="1"/>
</dbReference>
<dbReference type="PANTHER" id="PTHR30346:SF17">
    <property type="entry name" value="LYSR FAMILY TRANSCRIPTIONAL REGULATOR"/>
    <property type="match status" value="1"/>
</dbReference>
<keyword evidence="3 6" id="KW-0238">DNA-binding</keyword>
<evidence type="ECO:0000313" key="6">
    <source>
        <dbReference type="EMBL" id="SFO28621.1"/>
    </source>
</evidence>